<dbReference type="Gene3D" id="3.50.50.60">
    <property type="entry name" value="FAD/NAD(P)-binding domain"/>
    <property type="match status" value="1"/>
</dbReference>
<evidence type="ECO:0000256" key="1">
    <source>
        <dbReference type="ARBA" id="ARBA00023002"/>
    </source>
</evidence>
<proteinExistence type="predicted"/>
<dbReference type="Pfam" id="PF01266">
    <property type="entry name" value="DAO"/>
    <property type="match status" value="1"/>
</dbReference>
<dbReference type="InterPro" id="IPR036188">
    <property type="entry name" value="FAD/NAD-bd_sf"/>
</dbReference>
<evidence type="ECO:0000256" key="2">
    <source>
        <dbReference type="ARBA" id="ARBA00039785"/>
    </source>
</evidence>
<dbReference type="Gramene" id="ONK72467">
    <property type="protein sequence ID" value="ONK72467"/>
    <property type="gene ID" value="A4U43_C04F19740"/>
</dbReference>
<accession>A0A5P1F4X9</accession>
<dbReference type="Proteomes" id="UP000243459">
    <property type="component" value="Chromosome 4"/>
</dbReference>
<feature type="domain" description="FAD dependent oxidoreductase" evidence="4">
    <location>
        <begin position="74"/>
        <end position="393"/>
    </location>
</feature>
<sequence length="418" mass="45225">MKSSISITLKNILRSSLRSSHLLPYNSAPSLSIVPQSQLQRRPLAVHALREPTTCHPSAAGFIASPSARTSFLHSDLSVASRRRLPSLAPASHRATGAGSLLIGRTSEEVALLEERVKLLSKAGVRAEYLSSTSLLSKEPALEVRGKCGAAFFPDDCQLDALRTVAFIEKDNRCFASEGRYTELYNNPAINIIRSEKNGPVEGIQTTQNSLYCKQALVVAAGAWTGSLMQSIAIDPDAVLSVPVKPRKGHLLVLENFNKIHLNHGLMEFGYLSHKVANSPSCVDDDLLSISMLASTDIMGNLVLGSSRQFVGFNREVDETIIKRIIDCAGDFLPAIRALSFNLSQIRIGHRPYMPDGKPVIGPVPGLPNVFLAAGHEGKGICMALGTAEMVGDMILNNPAKVSCTPFSMEDRFVREVI</sequence>
<comment type="function">
    <text evidence="3">Required for the assembly of the mitochondrial membrane respiratory chain NADH dehydrogenase (Complex I). Involved in mid-late stages of complex I assembly.</text>
</comment>
<dbReference type="Gene3D" id="3.30.9.10">
    <property type="entry name" value="D-Amino Acid Oxidase, subunit A, domain 2"/>
    <property type="match status" value="1"/>
</dbReference>
<dbReference type="GO" id="GO:0005737">
    <property type="term" value="C:cytoplasm"/>
    <property type="evidence" value="ECO:0007669"/>
    <property type="project" value="TreeGrafter"/>
</dbReference>
<keyword evidence="1" id="KW-0560">Oxidoreductase</keyword>
<dbReference type="PANTHER" id="PTHR13847:SF287">
    <property type="entry name" value="FAD-DEPENDENT OXIDOREDUCTASE DOMAIN-CONTAINING PROTEIN 1"/>
    <property type="match status" value="1"/>
</dbReference>
<dbReference type="PANTHER" id="PTHR13847">
    <property type="entry name" value="SARCOSINE DEHYDROGENASE-RELATED"/>
    <property type="match status" value="1"/>
</dbReference>
<evidence type="ECO:0000259" key="4">
    <source>
        <dbReference type="Pfam" id="PF01266"/>
    </source>
</evidence>
<dbReference type="AlphaFoldDB" id="A0A5P1F4X9"/>
<protein>
    <recommendedName>
        <fullName evidence="2">FAD-dependent oxidoreductase domain-containing protein 1</fullName>
    </recommendedName>
</protein>
<dbReference type="InterPro" id="IPR006076">
    <property type="entry name" value="FAD-dep_OxRdtase"/>
</dbReference>
<keyword evidence="6" id="KW-1185">Reference proteome</keyword>
<gene>
    <name evidence="5" type="ORF">A4U43_C04F19740</name>
</gene>
<dbReference type="EMBL" id="CM007384">
    <property type="protein sequence ID" value="ONK72467.1"/>
    <property type="molecule type" value="Genomic_DNA"/>
</dbReference>
<dbReference type="GO" id="GO:0016491">
    <property type="term" value="F:oxidoreductase activity"/>
    <property type="evidence" value="ECO:0007669"/>
    <property type="project" value="UniProtKB-KW"/>
</dbReference>
<name>A0A5P1F4X9_ASPOF</name>
<evidence type="ECO:0000256" key="3">
    <source>
        <dbReference type="ARBA" id="ARBA00046185"/>
    </source>
</evidence>
<evidence type="ECO:0000313" key="5">
    <source>
        <dbReference type="EMBL" id="ONK72467.1"/>
    </source>
</evidence>
<reference evidence="6" key="1">
    <citation type="journal article" date="2017" name="Nat. Commun.">
        <title>The asparagus genome sheds light on the origin and evolution of a young Y chromosome.</title>
        <authorList>
            <person name="Harkess A."/>
            <person name="Zhou J."/>
            <person name="Xu C."/>
            <person name="Bowers J.E."/>
            <person name="Van der Hulst R."/>
            <person name="Ayyampalayam S."/>
            <person name="Mercati F."/>
            <person name="Riccardi P."/>
            <person name="McKain M.R."/>
            <person name="Kakrana A."/>
            <person name="Tang H."/>
            <person name="Ray J."/>
            <person name="Groenendijk J."/>
            <person name="Arikit S."/>
            <person name="Mathioni S.M."/>
            <person name="Nakano M."/>
            <person name="Shan H."/>
            <person name="Telgmann-Rauber A."/>
            <person name="Kanno A."/>
            <person name="Yue Z."/>
            <person name="Chen H."/>
            <person name="Li W."/>
            <person name="Chen Y."/>
            <person name="Xu X."/>
            <person name="Zhang Y."/>
            <person name="Luo S."/>
            <person name="Chen H."/>
            <person name="Gao J."/>
            <person name="Mao Z."/>
            <person name="Pires J.C."/>
            <person name="Luo M."/>
            <person name="Kudrna D."/>
            <person name="Wing R.A."/>
            <person name="Meyers B.C."/>
            <person name="Yi K."/>
            <person name="Kong H."/>
            <person name="Lavrijsen P."/>
            <person name="Sunseri F."/>
            <person name="Falavigna A."/>
            <person name="Ye Y."/>
            <person name="Leebens-Mack J.H."/>
            <person name="Chen G."/>
        </authorList>
    </citation>
    <scope>NUCLEOTIDE SEQUENCE [LARGE SCALE GENOMIC DNA]</scope>
    <source>
        <strain evidence="6">cv. DH0086</strain>
    </source>
</reference>
<organism evidence="5 6">
    <name type="scientific">Asparagus officinalis</name>
    <name type="common">Garden asparagus</name>
    <dbReference type="NCBI Taxonomy" id="4686"/>
    <lineage>
        <taxon>Eukaryota</taxon>
        <taxon>Viridiplantae</taxon>
        <taxon>Streptophyta</taxon>
        <taxon>Embryophyta</taxon>
        <taxon>Tracheophyta</taxon>
        <taxon>Spermatophyta</taxon>
        <taxon>Magnoliopsida</taxon>
        <taxon>Liliopsida</taxon>
        <taxon>Asparagales</taxon>
        <taxon>Asparagaceae</taxon>
        <taxon>Asparagoideae</taxon>
        <taxon>Asparagus</taxon>
    </lineage>
</organism>
<dbReference type="OMA" id="SASECNH"/>
<evidence type="ECO:0000313" key="6">
    <source>
        <dbReference type="Proteomes" id="UP000243459"/>
    </source>
</evidence>
<dbReference type="SUPFAM" id="SSF51905">
    <property type="entry name" value="FAD/NAD(P)-binding domain"/>
    <property type="match status" value="1"/>
</dbReference>